<accession>A0A1H1LQ22</accession>
<gene>
    <name evidence="2" type="ORF">SAMN04489717_0455</name>
</gene>
<keyword evidence="3" id="KW-1185">Reference proteome</keyword>
<feature type="compositionally biased region" description="Basic and acidic residues" evidence="1">
    <location>
        <begin position="1"/>
        <end position="21"/>
    </location>
</feature>
<sequence length="162" mass="17562">MSGQDWHRVVRREGPPEEHRPLPAGGRRYEGIGIELAPAPADSAPRISSAEAIRTFEATWGLRWHSHVPPDADLMTATNGVFHFDPGPGLAFATTFTNRLVWVLTWRGVHPLLRKASSRTPYGQDYGEAGLVDGTAIFDAQTAELLAVLENGSELPPSAAQA</sequence>
<evidence type="ECO:0000256" key="1">
    <source>
        <dbReference type="SAM" id="MobiDB-lite"/>
    </source>
</evidence>
<name>A0A1H1LQ22_9ACTN</name>
<dbReference type="OrthoDB" id="3865341at2"/>
<evidence type="ECO:0000313" key="2">
    <source>
        <dbReference type="EMBL" id="SDR76430.1"/>
    </source>
</evidence>
<reference evidence="2 3" key="1">
    <citation type="submission" date="2016-10" db="EMBL/GenBank/DDBJ databases">
        <authorList>
            <person name="de Groot N.N."/>
        </authorList>
    </citation>
    <scope>NUCLEOTIDE SEQUENCE [LARGE SCALE GENOMIC DNA]</scope>
    <source>
        <strain evidence="2 3">DSM 22024</strain>
    </source>
</reference>
<dbReference type="RefSeq" id="WP_092650091.1">
    <property type="nucleotide sequence ID" value="NZ_LT629732.1"/>
</dbReference>
<dbReference type="Proteomes" id="UP000198983">
    <property type="component" value="Chromosome I"/>
</dbReference>
<protein>
    <submittedName>
        <fullName evidence="2">Uncharacterized protein</fullName>
    </submittedName>
</protein>
<dbReference type="AlphaFoldDB" id="A0A1H1LQ22"/>
<evidence type="ECO:0000313" key="3">
    <source>
        <dbReference type="Proteomes" id="UP000198983"/>
    </source>
</evidence>
<feature type="region of interest" description="Disordered" evidence="1">
    <location>
        <begin position="1"/>
        <end position="26"/>
    </location>
</feature>
<proteinExistence type="predicted"/>
<dbReference type="EMBL" id="LT629732">
    <property type="protein sequence ID" value="SDR76430.1"/>
    <property type="molecule type" value="Genomic_DNA"/>
</dbReference>
<organism evidence="2 3">
    <name type="scientific">Actinopolymorpha singaporensis</name>
    <dbReference type="NCBI Taxonomy" id="117157"/>
    <lineage>
        <taxon>Bacteria</taxon>
        <taxon>Bacillati</taxon>
        <taxon>Actinomycetota</taxon>
        <taxon>Actinomycetes</taxon>
        <taxon>Propionibacteriales</taxon>
        <taxon>Actinopolymorphaceae</taxon>
        <taxon>Actinopolymorpha</taxon>
    </lineage>
</organism>